<evidence type="ECO:0000256" key="1">
    <source>
        <dbReference type="SAM" id="Phobius"/>
    </source>
</evidence>
<dbReference type="AlphaFoldDB" id="A0A2G5TGA8"/>
<feature type="signal peptide" evidence="2">
    <location>
        <begin position="1"/>
        <end position="22"/>
    </location>
</feature>
<proteinExistence type="predicted"/>
<gene>
    <name evidence="3" type="primary">Cnig_chr_V.g18909</name>
    <name evidence="3" type="ORF">B9Z55_018909</name>
</gene>
<keyword evidence="1" id="KW-1133">Transmembrane helix</keyword>
<feature type="transmembrane region" description="Helical" evidence="1">
    <location>
        <begin position="102"/>
        <end position="124"/>
    </location>
</feature>
<reference evidence="4" key="1">
    <citation type="submission" date="2017-10" db="EMBL/GenBank/DDBJ databases">
        <title>Rapid genome shrinkage in a self-fertile nematode reveals novel sperm competition proteins.</title>
        <authorList>
            <person name="Yin D."/>
            <person name="Schwarz E.M."/>
            <person name="Thomas C.G."/>
            <person name="Felde R.L."/>
            <person name="Korf I.F."/>
            <person name="Cutter A.D."/>
            <person name="Schartner C.M."/>
            <person name="Ralston E.J."/>
            <person name="Meyer B.J."/>
            <person name="Haag E.S."/>
        </authorList>
    </citation>
    <scope>NUCLEOTIDE SEQUENCE [LARGE SCALE GENOMIC DNA]</scope>
    <source>
        <strain evidence="4">JU1422</strain>
    </source>
</reference>
<sequence length="133" mass="14822">MSYFLNCPLRFLIVSAVMSVAAEKNISPFSNITIGDKENQIFFDHIFGVFLLHTEVGWPSVKDLSLYNSTVVFILCCLILIVSKINVREDNNLTISKLNVQICLLMAFCLFQVVSLVLGTAIFLKQISKPGSS</sequence>
<keyword evidence="4" id="KW-1185">Reference proteome</keyword>
<dbReference type="EMBL" id="PDUG01000005">
    <property type="protein sequence ID" value="PIC26297.1"/>
    <property type="molecule type" value="Genomic_DNA"/>
</dbReference>
<dbReference type="Proteomes" id="UP000230233">
    <property type="component" value="Chromosome V"/>
</dbReference>
<keyword evidence="1" id="KW-0472">Membrane</keyword>
<organism evidence="3 4">
    <name type="scientific">Caenorhabditis nigoni</name>
    <dbReference type="NCBI Taxonomy" id="1611254"/>
    <lineage>
        <taxon>Eukaryota</taxon>
        <taxon>Metazoa</taxon>
        <taxon>Ecdysozoa</taxon>
        <taxon>Nematoda</taxon>
        <taxon>Chromadorea</taxon>
        <taxon>Rhabditida</taxon>
        <taxon>Rhabditina</taxon>
        <taxon>Rhabditomorpha</taxon>
        <taxon>Rhabditoidea</taxon>
        <taxon>Rhabditidae</taxon>
        <taxon>Peloderinae</taxon>
        <taxon>Caenorhabditis</taxon>
    </lineage>
</organism>
<feature type="transmembrane region" description="Helical" evidence="1">
    <location>
        <begin position="64"/>
        <end position="82"/>
    </location>
</feature>
<feature type="chain" id="PRO_5013687238" evidence="2">
    <location>
        <begin position="23"/>
        <end position="133"/>
    </location>
</feature>
<protein>
    <submittedName>
        <fullName evidence="3">Uncharacterized protein</fullName>
    </submittedName>
</protein>
<keyword evidence="1" id="KW-0812">Transmembrane</keyword>
<evidence type="ECO:0000256" key="2">
    <source>
        <dbReference type="SAM" id="SignalP"/>
    </source>
</evidence>
<evidence type="ECO:0000313" key="4">
    <source>
        <dbReference type="Proteomes" id="UP000230233"/>
    </source>
</evidence>
<evidence type="ECO:0000313" key="3">
    <source>
        <dbReference type="EMBL" id="PIC26297.1"/>
    </source>
</evidence>
<comment type="caution">
    <text evidence="3">The sequence shown here is derived from an EMBL/GenBank/DDBJ whole genome shotgun (WGS) entry which is preliminary data.</text>
</comment>
<keyword evidence="2" id="KW-0732">Signal</keyword>
<name>A0A2G5TGA8_9PELO</name>
<accession>A0A2G5TGA8</accession>